<reference evidence="1" key="1">
    <citation type="submission" date="2020-06" db="EMBL/GenBank/DDBJ databases">
        <authorList>
            <person name="Li T."/>
            <person name="Hu X."/>
            <person name="Zhang T."/>
            <person name="Song X."/>
            <person name="Zhang H."/>
            <person name="Dai N."/>
            <person name="Sheng W."/>
            <person name="Hou X."/>
            <person name="Wei L."/>
        </authorList>
    </citation>
    <scope>NUCLEOTIDE SEQUENCE</scope>
    <source>
        <strain evidence="1">G02</strain>
        <tissue evidence="1">Leaf</tissue>
    </source>
</reference>
<dbReference type="PANTHER" id="PTHR10492">
    <property type="match status" value="1"/>
</dbReference>
<sequence>FNNQTTIDEDGFVSYRRRNNPSNTVIINGVEIDNKWIVPYNRDLLVLFNAHINVEKCASPKSTKYMYKDTYKALTWLQL</sequence>
<organism evidence="1">
    <name type="scientific">Sesamum radiatum</name>
    <name type="common">Black benniseed</name>
    <dbReference type="NCBI Taxonomy" id="300843"/>
    <lineage>
        <taxon>Eukaryota</taxon>
        <taxon>Viridiplantae</taxon>
        <taxon>Streptophyta</taxon>
        <taxon>Embryophyta</taxon>
        <taxon>Tracheophyta</taxon>
        <taxon>Spermatophyta</taxon>
        <taxon>Magnoliopsida</taxon>
        <taxon>eudicotyledons</taxon>
        <taxon>Gunneridae</taxon>
        <taxon>Pentapetalae</taxon>
        <taxon>asterids</taxon>
        <taxon>lamiids</taxon>
        <taxon>Lamiales</taxon>
        <taxon>Pedaliaceae</taxon>
        <taxon>Sesamum</taxon>
    </lineage>
</organism>
<name>A0AAW2JJN0_SESRA</name>
<comment type="caution">
    <text evidence="1">The sequence shown here is derived from an EMBL/GenBank/DDBJ whole genome shotgun (WGS) entry which is preliminary data.</text>
</comment>
<proteinExistence type="predicted"/>
<protein>
    <submittedName>
        <fullName evidence="1">Uncharacterized protein</fullName>
    </submittedName>
</protein>
<accession>A0AAW2JJN0</accession>
<evidence type="ECO:0000313" key="1">
    <source>
        <dbReference type="EMBL" id="KAL0294675.1"/>
    </source>
</evidence>
<reference evidence="1" key="2">
    <citation type="journal article" date="2024" name="Plant">
        <title>Genomic evolution and insights into agronomic trait innovations of Sesamum species.</title>
        <authorList>
            <person name="Miao H."/>
            <person name="Wang L."/>
            <person name="Qu L."/>
            <person name="Liu H."/>
            <person name="Sun Y."/>
            <person name="Le M."/>
            <person name="Wang Q."/>
            <person name="Wei S."/>
            <person name="Zheng Y."/>
            <person name="Lin W."/>
            <person name="Duan Y."/>
            <person name="Cao H."/>
            <person name="Xiong S."/>
            <person name="Wang X."/>
            <person name="Wei L."/>
            <person name="Li C."/>
            <person name="Ma Q."/>
            <person name="Ju M."/>
            <person name="Zhao R."/>
            <person name="Li G."/>
            <person name="Mu C."/>
            <person name="Tian Q."/>
            <person name="Mei H."/>
            <person name="Zhang T."/>
            <person name="Gao T."/>
            <person name="Zhang H."/>
        </authorList>
    </citation>
    <scope>NUCLEOTIDE SEQUENCE</scope>
    <source>
        <strain evidence="1">G02</strain>
    </source>
</reference>
<dbReference type="PANTHER" id="PTHR10492:SF57">
    <property type="entry name" value="ATP-DEPENDENT DNA HELICASE"/>
    <property type="match status" value="1"/>
</dbReference>
<dbReference type="AlphaFoldDB" id="A0AAW2JJN0"/>
<gene>
    <name evidence="1" type="ORF">Sradi_6874700</name>
</gene>
<dbReference type="EMBL" id="JACGWJ010000143">
    <property type="protein sequence ID" value="KAL0294675.1"/>
    <property type="molecule type" value="Genomic_DNA"/>
</dbReference>
<feature type="non-terminal residue" evidence="1">
    <location>
        <position position="1"/>
    </location>
</feature>